<keyword evidence="3" id="KW-0804">Transcription</keyword>
<dbReference type="PANTHER" id="PTHR30055:SF225">
    <property type="entry name" value="TRANSCRIPTIONAL REGULATORY PROTEIN-RELATED"/>
    <property type="match status" value="1"/>
</dbReference>
<evidence type="ECO:0000256" key="5">
    <source>
        <dbReference type="SAM" id="MobiDB-lite"/>
    </source>
</evidence>
<dbReference type="Proteomes" id="UP000477750">
    <property type="component" value="Unassembled WGS sequence"/>
</dbReference>
<dbReference type="Pfam" id="PF16859">
    <property type="entry name" value="TetR_C_11"/>
    <property type="match status" value="1"/>
</dbReference>
<name>A0A6L5GEP2_9ACTN</name>
<dbReference type="Pfam" id="PF00440">
    <property type="entry name" value="TetR_N"/>
    <property type="match status" value="1"/>
</dbReference>
<evidence type="ECO:0000259" key="6">
    <source>
        <dbReference type="PROSITE" id="PS50977"/>
    </source>
</evidence>
<dbReference type="InterPro" id="IPR036271">
    <property type="entry name" value="Tet_transcr_reg_TetR-rel_C_sf"/>
</dbReference>
<feature type="DNA-binding region" description="H-T-H motif" evidence="4">
    <location>
        <begin position="35"/>
        <end position="54"/>
    </location>
</feature>
<evidence type="ECO:0000313" key="8">
    <source>
        <dbReference type="Proteomes" id="UP000477750"/>
    </source>
</evidence>
<dbReference type="AlphaFoldDB" id="A0A6L5GEP2"/>
<evidence type="ECO:0000256" key="2">
    <source>
        <dbReference type="ARBA" id="ARBA00023125"/>
    </source>
</evidence>
<accession>A0A6L5GEP2</accession>
<dbReference type="InterPro" id="IPR011075">
    <property type="entry name" value="TetR_C"/>
</dbReference>
<proteinExistence type="predicted"/>
<dbReference type="InterPro" id="IPR001647">
    <property type="entry name" value="HTH_TetR"/>
</dbReference>
<reference evidence="7 8" key="1">
    <citation type="submission" date="2019-10" db="EMBL/GenBank/DDBJ databases">
        <title>Glycomyces albidus sp. nov., a novel actinomycete isolated from rhizosphere soil of wheat (Triticum aestivum L.).</title>
        <authorList>
            <person name="Qian L."/>
        </authorList>
    </citation>
    <scope>NUCLEOTIDE SEQUENCE [LARGE SCALE GENOMIC DNA]</scope>
    <source>
        <strain evidence="7 8">NEAU-7082</strain>
    </source>
</reference>
<dbReference type="Gene3D" id="1.10.10.60">
    <property type="entry name" value="Homeodomain-like"/>
    <property type="match status" value="1"/>
</dbReference>
<feature type="compositionally biased region" description="Basic and acidic residues" evidence="5">
    <location>
        <begin position="228"/>
        <end position="239"/>
    </location>
</feature>
<dbReference type="GO" id="GO:0003700">
    <property type="term" value="F:DNA-binding transcription factor activity"/>
    <property type="evidence" value="ECO:0007669"/>
    <property type="project" value="TreeGrafter"/>
</dbReference>
<sequence length="239" mass="26580">MSRTPAVRRRGEVLEQAILDATWEEIQAVGFTKLTMEGVAKRAGTSKPVLYRRWADRTELIMACAVSRMPTVESVPDTGSLRGDAVELLTQLRDRMSAVGPIVIVTLVGEVTHYPTFRREFLHKFIDRLVELMNETVLDRAVARGEITESQLTDRLRRLPIDLARNEFLITGAIADEAIEEIIDQVFLPALHYRRNLPAEAAEPAPEPSPAPGDRRSERRGVTGATAGDREADAGRDLV</sequence>
<evidence type="ECO:0000256" key="4">
    <source>
        <dbReference type="PROSITE-ProRule" id="PRU00335"/>
    </source>
</evidence>
<gene>
    <name evidence="7" type="ORF">GFD30_21825</name>
</gene>
<dbReference type="Gene3D" id="1.10.357.10">
    <property type="entry name" value="Tetracycline Repressor, domain 2"/>
    <property type="match status" value="1"/>
</dbReference>
<keyword evidence="8" id="KW-1185">Reference proteome</keyword>
<keyword evidence="1" id="KW-0805">Transcription regulation</keyword>
<dbReference type="InterPro" id="IPR050109">
    <property type="entry name" value="HTH-type_TetR-like_transc_reg"/>
</dbReference>
<organism evidence="7 8">
    <name type="scientific">Glycomyces albidus</name>
    <dbReference type="NCBI Taxonomy" id="2656774"/>
    <lineage>
        <taxon>Bacteria</taxon>
        <taxon>Bacillati</taxon>
        <taxon>Actinomycetota</taxon>
        <taxon>Actinomycetes</taxon>
        <taxon>Glycomycetales</taxon>
        <taxon>Glycomycetaceae</taxon>
        <taxon>Glycomyces</taxon>
    </lineage>
</organism>
<dbReference type="GO" id="GO:0000976">
    <property type="term" value="F:transcription cis-regulatory region binding"/>
    <property type="evidence" value="ECO:0007669"/>
    <property type="project" value="TreeGrafter"/>
</dbReference>
<dbReference type="PANTHER" id="PTHR30055">
    <property type="entry name" value="HTH-TYPE TRANSCRIPTIONAL REGULATOR RUTR"/>
    <property type="match status" value="1"/>
</dbReference>
<evidence type="ECO:0000256" key="1">
    <source>
        <dbReference type="ARBA" id="ARBA00023015"/>
    </source>
</evidence>
<keyword evidence="2 4" id="KW-0238">DNA-binding</keyword>
<feature type="domain" description="HTH tetR-type" evidence="6">
    <location>
        <begin position="12"/>
        <end position="72"/>
    </location>
</feature>
<dbReference type="SUPFAM" id="SSF48498">
    <property type="entry name" value="Tetracyclin repressor-like, C-terminal domain"/>
    <property type="match status" value="1"/>
</dbReference>
<dbReference type="InterPro" id="IPR009057">
    <property type="entry name" value="Homeodomain-like_sf"/>
</dbReference>
<comment type="caution">
    <text evidence="7">The sequence shown here is derived from an EMBL/GenBank/DDBJ whole genome shotgun (WGS) entry which is preliminary data.</text>
</comment>
<dbReference type="EMBL" id="WIAO01000037">
    <property type="protein sequence ID" value="MQM28180.1"/>
    <property type="molecule type" value="Genomic_DNA"/>
</dbReference>
<protein>
    <submittedName>
        <fullName evidence="7">TetR family transcriptional regulator</fullName>
    </submittedName>
</protein>
<dbReference type="RefSeq" id="WP_153027288.1">
    <property type="nucleotide sequence ID" value="NZ_WIAO01000037.1"/>
</dbReference>
<evidence type="ECO:0000313" key="7">
    <source>
        <dbReference type="EMBL" id="MQM28180.1"/>
    </source>
</evidence>
<dbReference type="SUPFAM" id="SSF46689">
    <property type="entry name" value="Homeodomain-like"/>
    <property type="match status" value="1"/>
</dbReference>
<feature type="region of interest" description="Disordered" evidence="5">
    <location>
        <begin position="199"/>
        <end position="239"/>
    </location>
</feature>
<evidence type="ECO:0000256" key="3">
    <source>
        <dbReference type="ARBA" id="ARBA00023163"/>
    </source>
</evidence>
<dbReference type="PROSITE" id="PS50977">
    <property type="entry name" value="HTH_TETR_2"/>
    <property type="match status" value="1"/>
</dbReference>